<dbReference type="HAMAP" id="MF_04168">
    <property type="entry name" value="HOLIN_D29"/>
    <property type="match status" value="1"/>
</dbReference>
<gene>
    <name evidence="2" type="primary">9</name>
    <name evidence="2" type="ORF">BACKYARDIGAN_9</name>
</gene>
<accession>G1BKY2</accession>
<dbReference type="GO" id="GO:0016020">
    <property type="term" value="C:membrane"/>
    <property type="evidence" value="ECO:0007669"/>
    <property type="project" value="UniProtKB-UniRule"/>
</dbReference>
<dbReference type="Proteomes" id="UP000223609">
    <property type="component" value="Segment"/>
</dbReference>
<evidence type="ECO:0000313" key="3">
    <source>
        <dbReference type="Proteomes" id="UP000223609"/>
    </source>
</evidence>
<dbReference type="GO" id="GO:0140911">
    <property type="term" value="F:pore-forming activity"/>
    <property type="evidence" value="ECO:0007669"/>
    <property type="project" value="UniProtKB-UniRule"/>
</dbReference>
<keyword evidence="1" id="KW-1032">Host cell membrane</keyword>
<protein>
    <recommendedName>
        <fullName evidence="1">Holin</fullName>
    </recommendedName>
</protein>
<keyword evidence="1" id="KW-0812">Transmembrane</keyword>
<sequence>MSPKIRESLYYVGTIIPALLGLGMIWGGIDAGAAESIGSIVTGALALLGAVAPATAAVKVNQQRKDGTLEPIAPVEQVVNGVQAVIAAQQAAQAELDRVKDAVTGAIGIVPNIVPQLGPLAQQAVDAINGFAPPTAYSQAAQYVDPYRAPYDR</sequence>
<keyword evidence="1" id="KW-1188">Viral release from host cell</keyword>
<name>G1BKY2_9CAUD</name>
<keyword evidence="1" id="KW-1133">Transmembrane helix</keyword>
<evidence type="ECO:0000313" key="2">
    <source>
        <dbReference type="EMBL" id="AEJ94496.1"/>
    </source>
</evidence>
<comment type="similarity">
    <text evidence="1">Belongs to the D29 holin family.</text>
</comment>
<comment type="function">
    <text evidence="1">Accumulates harmlessly in the cytoplasmic membrane until it reaches a critical concentration that triggers the formation of micron-scale pores (holes) causing host cell membrane disruption and endolysin escape into the periplasmic space. Determines the precise timing of host cell lysis. Participates with the endolysin protein in the sequential events which lead to the programmed host cell lysis releasing the mature viral particles from the host cell.</text>
</comment>
<dbReference type="InterPro" id="IPR032121">
    <property type="entry name" value="Myco_phage_holin"/>
</dbReference>
<feature type="transmembrane region" description="Helical" evidence="1">
    <location>
        <begin position="35"/>
        <end position="58"/>
    </location>
</feature>
<evidence type="ECO:0000256" key="1">
    <source>
        <dbReference type="HAMAP-Rule" id="MF_04168"/>
    </source>
</evidence>
<comment type="subunit">
    <text evidence="1">Homomultimer. Self-associates to form a pore.</text>
</comment>
<keyword evidence="1" id="KW-1030">Host cell inner membrane</keyword>
<proteinExistence type="inferred from homology"/>
<dbReference type="GO" id="GO:0020002">
    <property type="term" value="C:host cell plasma membrane"/>
    <property type="evidence" value="ECO:0007669"/>
    <property type="project" value="UniProtKB-SubCell"/>
</dbReference>
<comment type="caution">
    <text evidence="1">Lacks conserved residue(s) required for the propagation of feature annotation.</text>
</comment>
<organism evidence="2 3">
    <name type="scientific">Mycobacterium phage Backyardigan</name>
    <dbReference type="NCBI Taxonomy" id="2902881"/>
    <lineage>
        <taxon>Viruses</taxon>
        <taxon>Duplodnaviria</taxon>
        <taxon>Heunggongvirae</taxon>
        <taxon>Uroviricota</taxon>
        <taxon>Caudoviricetes</taxon>
        <taxon>Backyardiganvirus</taxon>
        <taxon>Backyardiganvirus backyardigan</taxon>
    </lineage>
</organism>
<dbReference type="RefSeq" id="YP_009635422.1">
    <property type="nucleotide sequence ID" value="NC_042308.1"/>
</dbReference>
<comment type="domain">
    <text evidence="1">The first transmembrane region undergoes a helix to beta-hairpin conformational change, which is responsible for its self-association and pore formation in the host membrane. The coiled coil region is required for host cell lysis and for cytotoxic activity. The C-terminus determines the size of the hole.</text>
</comment>
<dbReference type="EMBL" id="JF704093">
    <property type="protein sequence ID" value="AEJ94496.1"/>
    <property type="molecule type" value="Genomic_DNA"/>
</dbReference>
<feature type="transmembrane region" description="Helical" evidence="1">
    <location>
        <begin position="9"/>
        <end position="29"/>
    </location>
</feature>
<keyword evidence="1" id="KW-1043">Host membrane</keyword>
<dbReference type="GO" id="GO:0031640">
    <property type="term" value="P:killing of cells of another organism"/>
    <property type="evidence" value="ECO:0007669"/>
    <property type="project" value="UniProtKB-KW"/>
</dbReference>
<reference evidence="2 3" key="1">
    <citation type="journal article" date="2012" name="J. Virol.">
        <title>Complete Genome Sequences of 138 Mycobacteriophages.</title>
        <authorList>
            <consortium name="the Science Education Alliance Phage Hunters Advancing Genomics and Evolutionary Science Program"/>
            <consortium name="the KwaZulu-Natal Research Institute for Tuberculosis and HIV Mycobacterial Genetics Course Students"/>
            <consortium name="the Phage Hunters Integrating Research and Education Program"/>
            <person name="Hatfull G.F."/>
        </authorList>
    </citation>
    <scope>NUCLEOTIDE SEQUENCE [LARGE SCALE GENOMIC DNA]</scope>
    <source>
        <strain evidence="3">Backyardigan</strain>
    </source>
</reference>
<keyword evidence="1" id="KW-0204">Cytolysis</keyword>
<comment type="subcellular location">
    <subcellularLocation>
        <location evidence="1">Host cell inner membrane</location>
        <topology evidence="1">Multi-pass membrane protein</topology>
    </subcellularLocation>
</comment>
<dbReference type="KEGG" id="vg:40232129"/>
<keyword evidence="3" id="KW-1185">Reference proteome</keyword>
<dbReference type="Pfam" id="PF16081">
    <property type="entry name" value="Phage_holin_7_1"/>
    <property type="match status" value="1"/>
</dbReference>
<keyword evidence="1" id="KW-0578">Host cell lysis by virus</keyword>
<keyword evidence="1" id="KW-0472">Membrane</keyword>
<dbReference type="GeneID" id="40232129"/>